<gene>
    <name evidence="1" type="ORF">BG844_05775</name>
</gene>
<dbReference type="AlphaFoldDB" id="A0A1K0FQX2"/>
<name>A0A1K0FQX2_9ACTN</name>
<proteinExistence type="predicted"/>
<dbReference type="Proteomes" id="UP000182486">
    <property type="component" value="Unassembled WGS sequence"/>
</dbReference>
<organism evidence="1 2">
    <name type="scientific">Couchioplanes caeruleus subsp. caeruleus</name>
    <dbReference type="NCBI Taxonomy" id="56427"/>
    <lineage>
        <taxon>Bacteria</taxon>
        <taxon>Bacillati</taxon>
        <taxon>Actinomycetota</taxon>
        <taxon>Actinomycetes</taxon>
        <taxon>Micromonosporales</taxon>
        <taxon>Micromonosporaceae</taxon>
        <taxon>Couchioplanes</taxon>
    </lineage>
</organism>
<protein>
    <recommendedName>
        <fullName evidence="3">DUF2867 domain-containing protein</fullName>
    </recommendedName>
</protein>
<sequence length="177" mass="20603">MLFDILFPRWQFREVHRLAFDAAPGDVLQAIESATWRDFPMLRTLMTLASLGRWRPPRDGLVFDDFLGTGPALARADDEIVFGWVNRLQRDGDGSPLVRMAPEQFTGFAEPRHAKVGFNFRYRDGELSTQTRVLVTDARTRWLFRLYWLSIRLPGGLVRREWLRGIRRRVAQAQRTG</sequence>
<evidence type="ECO:0008006" key="3">
    <source>
        <dbReference type="Google" id="ProtNLM"/>
    </source>
</evidence>
<keyword evidence="2" id="KW-1185">Reference proteome</keyword>
<evidence type="ECO:0000313" key="2">
    <source>
        <dbReference type="Proteomes" id="UP000182486"/>
    </source>
</evidence>
<evidence type="ECO:0000313" key="1">
    <source>
        <dbReference type="EMBL" id="OJF15221.1"/>
    </source>
</evidence>
<comment type="caution">
    <text evidence="1">The sequence shown here is derived from an EMBL/GenBank/DDBJ whole genome shotgun (WGS) entry which is preliminary data.</text>
</comment>
<reference evidence="1 2" key="1">
    <citation type="submission" date="2016-09" db="EMBL/GenBank/DDBJ databases">
        <title>Couchioplanes caeruleus draft genome sequence.</title>
        <authorList>
            <person name="Sheehan J."/>
            <person name="Caffrey P."/>
        </authorList>
    </citation>
    <scope>NUCLEOTIDE SEQUENCE [LARGE SCALE GENOMIC DNA]</scope>
    <source>
        <strain evidence="1 2">DSM 43634</strain>
    </source>
</reference>
<dbReference type="EMBL" id="MEIA01000063">
    <property type="protein sequence ID" value="OJF15221.1"/>
    <property type="molecule type" value="Genomic_DNA"/>
</dbReference>
<accession>A0A1K0FQX2</accession>